<protein>
    <submittedName>
        <fullName evidence="1">Uncharacterized protein</fullName>
    </submittedName>
</protein>
<reference evidence="1" key="1">
    <citation type="submission" date="2021-11" db="EMBL/GenBank/DDBJ databases">
        <title>Fusarium solani-melongenae Genome sequencing and assembly.</title>
        <authorList>
            <person name="Xie S."/>
            <person name="Huang L."/>
            <person name="Zhang X."/>
        </authorList>
    </citation>
    <scope>NUCLEOTIDE SEQUENCE</scope>
    <source>
        <strain evidence="1">CRI 24-3</strain>
    </source>
</reference>
<sequence>MSYHFIHVDRSATDLSSVADKYRALRLEALQQSPTSFSSTWDIESRFSNDTWVSRLRNSGKETFACVYQEGQTSVWVAQVNLRGPLSVEDFTLSPQSGQSPPLDDMEDEKWQMLGLYTSVNHRGKGLAAKLCREAFHFIQHRLGNEAESATVRIMVKPENTVTVGLYQRLGFAKTGLCTLEEALRANGDAALVPAGELEEKYTMRSGIIMALRLRNNKDIESESWLSPGMY</sequence>
<organism evidence="1 2">
    <name type="scientific">Fusarium solani subsp. cucurbitae</name>
    <name type="common">Neocosmosporum cucurbitae</name>
    <dbReference type="NCBI Taxonomy" id="2747967"/>
    <lineage>
        <taxon>Eukaryota</taxon>
        <taxon>Fungi</taxon>
        <taxon>Dikarya</taxon>
        <taxon>Ascomycota</taxon>
        <taxon>Pezizomycotina</taxon>
        <taxon>Sordariomycetes</taxon>
        <taxon>Hypocreomycetidae</taxon>
        <taxon>Hypocreales</taxon>
        <taxon>Nectriaceae</taxon>
        <taxon>Fusarium</taxon>
        <taxon>Fusarium solani species complex</taxon>
    </lineage>
</organism>
<proteinExistence type="predicted"/>
<dbReference type="Proteomes" id="UP000830768">
    <property type="component" value="Chromosome 4"/>
</dbReference>
<keyword evidence="2" id="KW-1185">Reference proteome</keyword>
<evidence type="ECO:0000313" key="1">
    <source>
        <dbReference type="EMBL" id="UPK93416.1"/>
    </source>
</evidence>
<name>A0ACD3YWW0_FUSSC</name>
<gene>
    <name evidence="1" type="ORF">LCI18_004351</name>
</gene>
<evidence type="ECO:0000313" key="2">
    <source>
        <dbReference type="Proteomes" id="UP000830768"/>
    </source>
</evidence>
<accession>A0ACD3YWW0</accession>
<dbReference type="EMBL" id="CP090033">
    <property type="protein sequence ID" value="UPK93416.1"/>
    <property type="molecule type" value="Genomic_DNA"/>
</dbReference>